<dbReference type="GO" id="GO:0016020">
    <property type="term" value="C:membrane"/>
    <property type="evidence" value="ECO:0007669"/>
    <property type="project" value="UniProtKB-SubCell"/>
</dbReference>
<name>A0A9P7K494_9AGAR</name>
<keyword evidence="2 5" id="KW-0812">Transmembrane</keyword>
<evidence type="ECO:0000256" key="4">
    <source>
        <dbReference type="ARBA" id="ARBA00023136"/>
    </source>
</evidence>
<dbReference type="Proteomes" id="UP000717328">
    <property type="component" value="Unassembled WGS sequence"/>
</dbReference>
<reference evidence="6" key="1">
    <citation type="submission" date="2021-02" db="EMBL/GenBank/DDBJ databases">
        <authorList>
            <person name="Nieuwenhuis M."/>
            <person name="Van De Peppel L.J.J."/>
        </authorList>
    </citation>
    <scope>NUCLEOTIDE SEQUENCE</scope>
    <source>
        <strain evidence="6">D49</strain>
    </source>
</reference>
<protein>
    <submittedName>
        <fullName evidence="6">Uncharacterized protein</fullName>
    </submittedName>
</protein>
<keyword evidence="7" id="KW-1185">Reference proteome</keyword>
<evidence type="ECO:0000256" key="2">
    <source>
        <dbReference type="ARBA" id="ARBA00022692"/>
    </source>
</evidence>
<accession>A0A9P7K494</accession>
<dbReference type="OrthoDB" id="21292at2759"/>
<feature type="transmembrane region" description="Helical" evidence="5">
    <location>
        <begin position="12"/>
        <end position="37"/>
    </location>
</feature>
<feature type="transmembrane region" description="Helical" evidence="5">
    <location>
        <begin position="182"/>
        <end position="203"/>
    </location>
</feature>
<dbReference type="InterPro" id="IPR023395">
    <property type="entry name" value="MCP_dom_sf"/>
</dbReference>
<evidence type="ECO:0000256" key="3">
    <source>
        <dbReference type="ARBA" id="ARBA00022989"/>
    </source>
</evidence>
<proteinExistence type="predicted"/>
<organism evidence="6 7">
    <name type="scientific">Sphagnurus paluster</name>
    <dbReference type="NCBI Taxonomy" id="117069"/>
    <lineage>
        <taxon>Eukaryota</taxon>
        <taxon>Fungi</taxon>
        <taxon>Dikarya</taxon>
        <taxon>Basidiomycota</taxon>
        <taxon>Agaricomycotina</taxon>
        <taxon>Agaricomycetes</taxon>
        <taxon>Agaricomycetidae</taxon>
        <taxon>Agaricales</taxon>
        <taxon>Tricholomatineae</taxon>
        <taxon>Lyophyllaceae</taxon>
        <taxon>Sphagnurus</taxon>
    </lineage>
</organism>
<evidence type="ECO:0000256" key="5">
    <source>
        <dbReference type="SAM" id="Phobius"/>
    </source>
</evidence>
<evidence type="ECO:0000313" key="7">
    <source>
        <dbReference type="Proteomes" id="UP000717328"/>
    </source>
</evidence>
<evidence type="ECO:0000313" key="6">
    <source>
        <dbReference type="EMBL" id="KAG5635894.1"/>
    </source>
</evidence>
<reference evidence="6" key="2">
    <citation type="submission" date="2021-10" db="EMBL/GenBank/DDBJ databases">
        <title>Phylogenomics reveals ancestral predisposition of the termite-cultivated fungus Termitomyces towards a domesticated lifestyle.</title>
        <authorList>
            <person name="Auxier B."/>
            <person name="Grum-Grzhimaylo A."/>
            <person name="Cardenas M.E."/>
            <person name="Lodge J.D."/>
            <person name="Laessoe T."/>
            <person name="Pedersen O."/>
            <person name="Smith M.E."/>
            <person name="Kuyper T.W."/>
            <person name="Franco-Molano E.A."/>
            <person name="Baroni T.J."/>
            <person name="Aanen D.K."/>
        </authorList>
    </citation>
    <scope>NUCLEOTIDE SEQUENCE</scope>
    <source>
        <strain evidence="6">D49</strain>
    </source>
</reference>
<feature type="transmembrane region" description="Helical" evidence="5">
    <location>
        <begin position="96"/>
        <end position="119"/>
    </location>
</feature>
<sequence>MIYDEESHPVLLLGLLFQLVNVVIALAITIPLVGALVRYRAHYGPRAVQLGTSEDAPVTTGPVIDGYFVTLRRVHKLEHLILPNFPKSKHEIDAAIIGRLVGFFAIITIGTTVIVPLEIMANRLALQRNHASALPQDGDVVAEELTPYSATEDVIGLRDESDPYLSFVDTAKRMVAEEGCRTMFRAWWITFISLLVTGIVGAWKPGPPPGSLHILGF</sequence>
<dbReference type="EMBL" id="JABCKI010006006">
    <property type="protein sequence ID" value="KAG5635894.1"/>
    <property type="molecule type" value="Genomic_DNA"/>
</dbReference>
<gene>
    <name evidence="6" type="ORF">H0H81_009755</name>
</gene>
<keyword evidence="4 5" id="KW-0472">Membrane</keyword>
<dbReference type="Gene3D" id="1.50.40.10">
    <property type="entry name" value="Mitochondrial carrier domain"/>
    <property type="match status" value="1"/>
</dbReference>
<keyword evidence="3 5" id="KW-1133">Transmembrane helix</keyword>
<dbReference type="SUPFAM" id="SSF103506">
    <property type="entry name" value="Mitochondrial carrier"/>
    <property type="match status" value="1"/>
</dbReference>
<evidence type="ECO:0000256" key="1">
    <source>
        <dbReference type="ARBA" id="ARBA00004370"/>
    </source>
</evidence>
<comment type="caution">
    <text evidence="6">The sequence shown here is derived from an EMBL/GenBank/DDBJ whole genome shotgun (WGS) entry which is preliminary data.</text>
</comment>
<dbReference type="AlphaFoldDB" id="A0A9P7K494"/>
<comment type="subcellular location">
    <subcellularLocation>
        <location evidence="1">Membrane</location>
    </subcellularLocation>
</comment>